<feature type="active site" description="Proton acceptor; for enolization step" evidence="4">
    <location>
        <position position="63"/>
    </location>
</feature>
<dbReference type="CDD" id="cd01399">
    <property type="entry name" value="GlcN6P_deaminase"/>
    <property type="match status" value="1"/>
</dbReference>
<dbReference type="InterPro" id="IPR018321">
    <property type="entry name" value="Glucosamine6P_isomerase_CS"/>
</dbReference>
<comment type="similarity">
    <text evidence="4">Belongs to the glucosamine/galactosamine-6-phosphate isomerase family. NagB subfamily.</text>
</comment>
<evidence type="ECO:0000259" key="5">
    <source>
        <dbReference type="Pfam" id="PF01182"/>
    </source>
</evidence>
<dbReference type="GO" id="GO:0006043">
    <property type="term" value="P:glucosamine catabolic process"/>
    <property type="evidence" value="ECO:0007669"/>
    <property type="project" value="TreeGrafter"/>
</dbReference>
<comment type="function">
    <text evidence="4">Catalyzes the reversible isomerization-deamination of glucosamine 6-phosphate (GlcN6P) to form fructose 6-phosphate (Fru6P) and ammonium ion.</text>
</comment>
<protein>
    <recommendedName>
        <fullName evidence="4">Glucosamine-6-phosphate deaminase</fullName>
        <ecNumber evidence="4">3.5.99.6</ecNumber>
    </recommendedName>
    <alternativeName>
        <fullName evidence="4">GlcN6P deaminase</fullName>
        <shortName evidence="4">GNPDA</shortName>
    </alternativeName>
    <alternativeName>
        <fullName evidence="4">Glucosamine-6-phosphate isomerase</fullName>
    </alternativeName>
</protein>
<keyword evidence="3 4" id="KW-0119">Carbohydrate metabolism</keyword>
<comment type="catalytic activity">
    <reaction evidence="1 4">
        <text>alpha-D-glucosamine 6-phosphate + H2O = beta-D-fructose 6-phosphate + NH4(+)</text>
        <dbReference type="Rhea" id="RHEA:12172"/>
        <dbReference type="ChEBI" id="CHEBI:15377"/>
        <dbReference type="ChEBI" id="CHEBI:28938"/>
        <dbReference type="ChEBI" id="CHEBI:57634"/>
        <dbReference type="ChEBI" id="CHEBI:75989"/>
        <dbReference type="EC" id="3.5.99.6"/>
    </reaction>
</comment>
<dbReference type="Proteomes" id="UP000287101">
    <property type="component" value="Unassembled WGS sequence"/>
</dbReference>
<dbReference type="AlphaFoldDB" id="A0A430AD62"/>
<evidence type="ECO:0000256" key="1">
    <source>
        <dbReference type="ARBA" id="ARBA00000644"/>
    </source>
</evidence>
<feature type="active site" description="Proton acceptor; for ring-opening step" evidence="4">
    <location>
        <position position="131"/>
    </location>
</feature>
<dbReference type="InterPro" id="IPR004547">
    <property type="entry name" value="Glucosamine6P_isomerase"/>
</dbReference>
<proteinExistence type="inferred from homology"/>
<dbReference type="EMBL" id="NGJY01000001">
    <property type="protein sequence ID" value="RSU05149.1"/>
    <property type="molecule type" value="Genomic_DNA"/>
</dbReference>
<dbReference type="GO" id="GO:0005737">
    <property type="term" value="C:cytoplasm"/>
    <property type="evidence" value="ECO:0007669"/>
    <property type="project" value="TreeGrafter"/>
</dbReference>
<dbReference type="InterPro" id="IPR006148">
    <property type="entry name" value="Glc/Gal-6P_isomerase"/>
</dbReference>
<sequence>MNIIKVKDQAEGGKKAFELIQSAMKERNAKVLGLATGSSPITMYEEMVKSDVDFSDMVAINLDEYVGLSETDSQSYRVFMNENLFNKKPFKNSYVPNGMAKNAEEECERYDSIIEENPIDLQILGIGTNGHIGFNEPGTPFDSLTRKVDLVESTIESNKRFFEKKEDVPTQAYSMGIGSIMKAKEIVLVAYGESKVNALKGMIEGEMTEDCPASALQKHPNVTVIADEAALAGLSSL</sequence>
<dbReference type="GO" id="GO:0006046">
    <property type="term" value="P:N-acetylglucosamine catabolic process"/>
    <property type="evidence" value="ECO:0007669"/>
    <property type="project" value="TreeGrafter"/>
</dbReference>
<dbReference type="PANTHER" id="PTHR11280">
    <property type="entry name" value="GLUCOSAMINE-6-PHOSPHATE ISOMERASE"/>
    <property type="match status" value="1"/>
</dbReference>
<evidence type="ECO:0000313" key="7">
    <source>
        <dbReference type="Proteomes" id="UP000287101"/>
    </source>
</evidence>
<comment type="pathway">
    <text evidence="4">Amino-sugar metabolism; N-acetylneuraminate degradation; D-fructose 6-phosphate from N-acetylneuraminate: step 5/5.</text>
</comment>
<feature type="domain" description="Glucosamine/galactosamine-6-phosphate isomerase" evidence="5">
    <location>
        <begin position="14"/>
        <end position="219"/>
    </location>
</feature>
<comment type="caution">
    <text evidence="6">The sequence shown here is derived from an EMBL/GenBank/DDBJ whole genome shotgun (WGS) entry which is preliminary data.</text>
</comment>
<keyword evidence="2 4" id="KW-0378">Hydrolase</keyword>
<dbReference type="FunFam" id="3.40.50.1360:FF:000003">
    <property type="entry name" value="Glucosamine-6-phosphate deaminase"/>
    <property type="match status" value="1"/>
</dbReference>
<dbReference type="RefSeq" id="WP_126831036.1">
    <property type="nucleotide sequence ID" value="NZ_CBCRYB010000003.1"/>
</dbReference>
<dbReference type="GO" id="GO:0005975">
    <property type="term" value="P:carbohydrate metabolic process"/>
    <property type="evidence" value="ECO:0007669"/>
    <property type="project" value="InterPro"/>
</dbReference>
<keyword evidence="7" id="KW-1185">Reference proteome</keyword>
<dbReference type="Gene3D" id="3.40.50.1360">
    <property type="match status" value="1"/>
</dbReference>
<dbReference type="EC" id="3.5.99.6" evidence="4"/>
<feature type="active site" description="For ring-opening step" evidence="4">
    <location>
        <position position="129"/>
    </location>
</feature>
<dbReference type="UniPathway" id="UPA00629">
    <property type="reaction ID" value="UER00684"/>
</dbReference>
<dbReference type="PROSITE" id="PS01161">
    <property type="entry name" value="GLC_GALNAC_ISOMERASE"/>
    <property type="match status" value="1"/>
</dbReference>
<accession>A0A430AD62</accession>
<feature type="active site" description="For ring-opening step" evidence="4">
    <location>
        <position position="136"/>
    </location>
</feature>
<evidence type="ECO:0000256" key="2">
    <source>
        <dbReference type="ARBA" id="ARBA00022801"/>
    </source>
</evidence>
<dbReference type="HAMAP" id="MF_01241">
    <property type="entry name" value="GlcN6P_deamin"/>
    <property type="match status" value="1"/>
</dbReference>
<evidence type="ECO:0000256" key="3">
    <source>
        <dbReference type="ARBA" id="ARBA00023277"/>
    </source>
</evidence>
<dbReference type="PANTHER" id="PTHR11280:SF5">
    <property type="entry name" value="GLUCOSAMINE-6-PHOSPHATE ISOMERASE"/>
    <property type="match status" value="1"/>
</dbReference>
<evidence type="ECO:0000256" key="4">
    <source>
        <dbReference type="HAMAP-Rule" id="MF_01241"/>
    </source>
</evidence>
<dbReference type="GO" id="GO:0042802">
    <property type="term" value="F:identical protein binding"/>
    <property type="evidence" value="ECO:0007669"/>
    <property type="project" value="TreeGrafter"/>
</dbReference>
<evidence type="ECO:0000313" key="6">
    <source>
        <dbReference type="EMBL" id="RSU05149.1"/>
    </source>
</evidence>
<name>A0A430AD62_9ENTE</name>
<comment type="caution">
    <text evidence="4">Lacks conserved residue(s) required for the propagation of feature annotation.</text>
</comment>
<dbReference type="GO" id="GO:0019262">
    <property type="term" value="P:N-acetylneuraminate catabolic process"/>
    <property type="evidence" value="ECO:0007669"/>
    <property type="project" value="UniProtKB-UniRule"/>
</dbReference>
<dbReference type="SUPFAM" id="SSF100950">
    <property type="entry name" value="NagB/RpiA/CoA transferase-like"/>
    <property type="match status" value="1"/>
</dbReference>
<dbReference type="GO" id="GO:0004342">
    <property type="term" value="F:glucosamine-6-phosphate deaminase activity"/>
    <property type="evidence" value="ECO:0007669"/>
    <property type="project" value="UniProtKB-UniRule"/>
</dbReference>
<reference evidence="6 7" key="1">
    <citation type="submission" date="2017-05" db="EMBL/GenBank/DDBJ databases">
        <title>Vagococcus spp. assemblies.</title>
        <authorList>
            <person name="Gulvik C.A."/>
        </authorList>
    </citation>
    <scope>NUCLEOTIDE SEQUENCE [LARGE SCALE GENOMIC DNA]</scope>
    <source>
        <strain evidence="6 7">CCUG 41755</strain>
    </source>
</reference>
<dbReference type="InterPro" id="IPR037171">
    <property type="entry name" value="NagB/RpiA_transferase-like"/>
</dbReference>
<gene>
    <name evidence="4" type="primary">nagB</name>
    <name evidence="6" type="ORF">CBF31_03800</name>
</gene>
<dbReference type="OrthoDB" id="9791139at2"/>
<organism evidence="6 7">
    <name type="scientific">Vagococcus fessus</name>
    <dbReference type="NCBI Taxonomy" id="120370"/>
    <lineage>
        <taxon>Bacteria</taxon>
        <taxon>Bacillati</taxon>
        <taxon>Bacillota</taxon>
        <taxon>Bacilli</taxon>
        <taxon>Lactobacillales</taxon>
        <taxon>Enterococcaceae</taxon>
        <taxon>Vagococcus</taxon>
    </lineage>
</organism>
<dbReference type="Pfam" id="PF01182">
    <property type="entry name" value="Glucosamine_iso"/>
    <property type="match status" value="1"/>
</dbReference>